<dbReference type="PROSITE" id="PS51273">
    <property type="entry name" value="GATASE_TYPE_1"/>
    <property type="match status" value="1"/>
</dbReference>
<dbReference type="InterPro" id="IPR029062">
    <property type="entry name" value="Class_I_gatase-like"/>
</dbReference>
<dbReference type="GO" id="GO:0005524">
    <property type="term" value="F:ATP binding"/>
    <property type="evidence" value="ECO:0007669"/>
    <property type="project" value="UniProtKB-UniRule"/>
</dbReference>
<dbReference type="PRINTS" id="PR00097">
    <property type="entry name" value="ANTSNTHASEII"/>
</dbReference>
<keyword evidence="11" id="KW-0055">Arginine biosynthesis</keyword>
<evidence type="ECO:0000256" key="4">
    <source>
        <dbReference type="ARBA" id="ARBA00022598"/>
    </source>
</evidence>
<keyword evidence="8 11" id="KW-0665">Pyrimidine biosynthesis</keyword>
<feature type="binding site" evidence="11">
    <location>
        <position position="262"/>
    </location>
    <ligand>
        <name>L-glutamine</name>
        <dbReference type="ChEBI" id="CHEBI:58359"/>
    </ligand>
</feature>
<evidence type="ECO:0000313" key="14">
    <source>
        <dbReference type="Proteomes" id="UP000257127"/>
    </source>
</evidence>
<sequence>MIERANAVLVLEDGTTFHGKAIGKIGKAAGELAFNTGMTGYQEVFTDPSYLGQLVTMTSPHIGNYGTAEPESESKSMQCAGIIIKKFSEVASREISDSSLQEFLEENNKVGISDVDTRALVRHIRSKGAMNAIISSVDSDSIESLSEELKNVPSMEGLELASKVSTKEAYVLPATSEESTLKVALMDFGSKSTIAKCLNERGCEVKVFPMDTALEDLLAYNPDGFMLSNGPGDPAAMTSSHQLVKEIIDTNIPVFGICMGHQLIAASQGLTTEKMHQGHRGLNHPVLNHKTGKGEITSQNHGFVVSRSSAEGNDNIEITHSHLNDNTVAGIALKDKSVFSVQYHPESSAGPHDSRYLFDDFIANMNSNKKS</sequence>
<comment type="catalytic activity">
    <reaction evidence="10 11">
        <text>L-glutamine + H2O = L-glutamate + NH4(+)</text>
        <dbReference type="Rhea" id="RHEA:15889"/>
        <dbReference type="ChEBI" id="CHEBI:15377"/>
        <dbReference type="ChEBI" id="CHEBI:28938"/>
        <dbReference type="ChEBI" id="CHEBI:29985"/>
        <dbReference type="ChEBI" id="CHEBI:58359"/>
    </reaction>
</comment>
<keyword evidence="5 11" id="KW-0547">Nucleotide-binding</keyword>
<evidence type="ECO:0000256" key="6">
    <source>
        <dbReference type="ARBA" id="ARBA00022840"/>
    </source>
</evidence>
<evidence type="ECO:0000256" key="2">
    <source>
        <dbReference type="ARBA" id="ARBA00005077"/>
    </source>
</evidence>
<dbReference type="FunFam" id="3.50.30.20:FF:000001">
    <property type="entry name" value="Carbamoyl-phosphate synthase small chain"/>
    <property type="match status" value="1"/>
</dbReference>
<feature type="binding site" evidence="11">
    <location>
        <position position="230"/>
    </location>
    <ligand>
        <name>L-glutamine</name>
        <dbReference type="ChEBI" id="CHEBI:58359"/>
    </ligand>
</feature>
<evidence type="ECO:0000256" key="5">
    <source>
        <dbReference type="ARBA" id="ARBA00022741"/>
    </source>
</evidence>
<comment type="pathway">
    <text evidence="2 11">Amino-acid biosynthesis; L-arginine biosynthesis; carbamoyl phosphate from bicarbonate: step 1/1.</text>
</comment>
<comment type="subunit">
    <text evidence="11">Composed of two chains; the small (or glutamine) chain promotes the hydrolysis of glutamine to ammonia, which is used by the large (or ammonia) chain to synthesize carbamoyl phosphate. Tetramer of heterodimers (alpha,beta)4.</text>
</comment>
<dbReference type="PANTHER" id="PTHR43418:SF7">
    <property type="entry name" value="CARBAMOYL-PHOSPHATE SYNTHASE SMALL CHAIN"/>
    <property type="match status" value="1"/>
</dbReference>
<feature type="binding site" evidence="11">
    <location>
        <position position="302"/>
    </location>
    <ligand>
        <name>L-glutamine</name>
        <dbReference type="ChEBI" id="CHEBI:58359"/>
    </ligand>
</feature>
<evidence type="ECO:0000313" key="13">
    <source>
        <dbReference type="EMBL" id="RFC54375.1"/>
    </source>
</evidence>
<evidence type="ECO:0000256" key="8">
    <source>
        <dbReference type="ARBA" id="ARBA00022975"/>
    </source>
</evidence>
<dbReference type="GO" id="GO:0006207">
    <property type="term" value="P:'de novo' pyrimidine nucleobase biosynthetic process"/>
    <property type="evidence" value="ECO:0007669"/>
    <property type="project" value="InterPro"/>
</dbReference>
<dbReference type="InterPro" id="IPR050472">
    <property type="entry name" value="Anth_synth/Amidotransfase"/>
</dbReference>
<dbReference type="RefSeq" id="WP_116880776.1">
    <property type="nucleotide sequence ID" value="NZ_QURB01000004.1"/>
</dbReference>
<dbReference type="InterPro" id="IPR002474">
    <property type="entry name" value="CarbamoylP_synth_ssu_N"/>
</dbReference>
<evidence type="ECO:0000256" key="1">
    <source>
        <dbReference type="ARBA" id="ARBA00004812"/>
    </source>
</evidence>
<proteinExistence type="inferred from homology"/>
<dbReference type="InterPro" id="IPR036480">
    <property type="entry name" value="CarbP_synth_ssu_N_sf"/>
</dbReference>
<dbReference type="EC" id="6.3.5.5" evidence="11"/>
<comment type="pathway">
    <text evidence="1 11">Pyrimidine metabolism; UMP biosynthesis via de novo pathway; (S)-dihydroorotate from bicarbonate: step 1/3.</text>
</comment>
<dbReference type="Gene3D" id="3.40.50.880">
    <property type="match status" value="1"/>
</dbReference>
<dbReference type="HAMAP" id="MF_01209">
    <property type="entry name" value="CPSase_S_chain"/>
    <property type="match status" value="1"/>
</dbReference>
<dbReference type="GO" id="GO:0004359">
    <property type="term" value="F:glutaminase activity"/>
    <property type="evidence" value="ECO:0007669"/>
    <property type="project" value="RHEA"/>
</dbReference>
<organism evidence="13 14">
    <name type="scientific">Brumimicrobium aurantiacum</name>
    <dbReference type="NCBI Taxonomy" id="1737063"/>
    <lineage>
        <taxon>Bacteria</taxon>
        <taxon>Pseudomonadati</taxon>
        <taxon>Bacteroidota</taxon>
        <taxon>Flavobacteriia</taxon>
        <taxon>Flavobacteriales</taxon>
        <taxon>Crocinitomicaceae</taxon>
        <taxon>Brumimicrobium</taxon>
    </lineage>
</organism>
<feature type="binding site" evidence="11">
    <location>
        <position position="259"/>
    </location>
    <ligand>
        <name>L-glutamine</name>
        <dbReference type="ChEBI" id="CHEBI:58359"/>
    </ligand>
</feature>
<dbReference type="PANTHER" id="PTHR43418">
    <property type="entry name" value="MULTIFUNCTIONAL TRYPTOPHAN BIOSYNTHESIS PROTEIN-RELATED"/>
    <property type="match status" value="1"/>
</dbReference>
<feature type="binding site" evidence="11">
    <location>
        <position position="232"/>
    </location>
    <ligand>
        <name>L-glutamine</name>
        <dbReference type="ChEBI" id="CHEBI:58359"/>
    </ligand>
</feature>
<dbReference type="InterPro" id="IPR035686">
    <property type="entry name" value="CPSase_GATase1"/>
</dbReference>
<dbReference type="InterPro" id="IPR017926">
    <property type="entry name" value="GATASE"/>
</dbReference>
<dbReference type="Proteomes" id="UP000257127">
    <property type="component" value="Unassembled WGS sequence"/>
</dbReference>
<dbReference type="GO" id="GO:0044205">
    <property type="term" value="P:'de novo' UMP biosynthetic process"/>
    <property type="evidence" value="ECO:0007669"/>
    <property type="project" value="UniProtKB-UniRule"/>
</dbReference>
<feature type="active site" evidence="11">
    <location>
        <position position="344"/>
    </location>
</feature>
<dbReference type="PRINTS" id="PR00096">
    <property type="entry name" value="GATASE"/>
</dbReference>
<feature type="active site" evidence="11">
    <location>
        <position position="346"/>
    </location>
</feature>
<feature type="active site" description="Nucleophile" evidence="11">
    <location>
        <position position="258"/>
    </location>
</feature>
<dbReference type="GO" id="GO:0004088">
    <property type="term" value="F:carbamoyl-phosphate synthase (glutamine-hydrolyzing) activity"/>
    <property type="evidence" value="ECO:0007669"/>
    <property type="project" value="UniProtKB-UniRule"/>
</dbReference>
<dbReference type="Pfam" id="PF00988">
    <property type="entry name" value="CPSase_sm_chain"/>
    <property type="match status" value="1"/>
</dbReference>
<keyword evidence="7 11" id="KW-0315">Glutamine amidotransferase</keyword>
<dbReference type="GO" id="GO:0006541">
    <property type="term" value="P:glutamine metabolic process"/>
    <property type="evidence" value="ECO:0007669"/>
    <property type="project" value="InterPro"/>
</dbReference>
<dbReference type="SMART" id="SM01097">
    <property type="entry name" value="CPSase_sm_chain"/>
    <property type="match status" value="1"/>
</dbReference>
<comment type="similarity">
    <text evidence="3 11">Belongs to the CarA family.</text>
</comment>
<dbReference type="UniPathway" id="UPA00070">
    <property type="reaction ID" value="UER00115"/>
</dbReference>
<feature type="binding site" evidence="11">
    <location>
        <position position="303"/>
    </location>
    <ligand>
        <name>L-glutamine</name>
        <dbReference type="ChEBI" id="CHEBI:58359"/>
    </ligand>
</feature>
<dbReference type="Gene3D" id="3.50.30.20">
    <property type="entry name" value="Carbamoyl-phosphate synthase small subunit, N-terminal domain"/>
    <property type="match status" value="1"/>
</dbReference>
<dbReference type="SUPFAM" id="SSF52317">
    <property type="entry name" value="Class I glutamine amidotransferase-like"/>
    <property type="match status" value="1"/>
</dbReference>
<dbReference type="AlphaFoldDB" id="A0A3E1EXT6"/>
<dbReference type="EMBL" id="QURB01000004">
    <property type="protein sequence ID" value="RFC54375.1"/>
    <property type="molecule type" value="Genomic_DNA"/>
</dbReference>
<feature type="region of interest" description="CPSase" evidence="11">
    <location>
        <begin position="1"/>
        <end position="182"/>
    </location>
</feature>
<evidence type="ECO:0000256" key="7">
    <source>
        <dbReference type="ARBA" id="ARBA00022962"/>
    </source>
</evidence>
<gene>
    <name evidence="11" type="primary">carA</name>
    <name evidence="13" type="ORF">DXU93_08075</name>
</gene>
<dbReference type="Pfam" id="PF00117">
    <property type="entry name" value="GATase"/>
    <property type="match status" value="1"/>
</dbReference>
<dbReference type="NCBIfam" id="NF009475">
    <property type="entry name" value="PRK12838.1"/>
    <property type="match status" value="1"/>
</dbReference>
<feature type="domain" description="Carbamoyl-phosphate synthase small subunit N-terminal" evidence="12">
    <location>
        <begin position="5"/>
        <end position="135"/>
    </location>
</feature>
<feature type="binding site" evidence="11">
    <location>
        <position position="49"/>
    </location>
    <ligand>
        <name>L-glutamine</name>
        <dbReference type="ChEBI" id="CHEBI:58359"/>
    </ligand>
</feature>
<keyword evidence="6 11" id="KW-0067">ATP-binding</keyword>
<comment type="function">
    <text evidence="11">Small subunit of the glutamine-dependent carbamoyl phosphate synthetase (CPSase). CPSase catalyzes the formation of carbamoyl phosphate from the ammonia moiety of glutamine, carbonate, and phosphate donated by ATP, constituting the first step of 2 biosynthetic pathways, one leading to arginine and/or urea and the other to pyrimidine nucleotides. The small subunit (glutamine amidotransferase) binds and cleaves glutamine to supply the large subunit with the substrate ammonia.</text>
</comment>
<name>A0A3E1EXT6_9FLAO</name>
<dbReference type="InterPro" id="IPR006274">
    <property type="entry name" value="CarbamoylP_synth_ssu"/>
</dbReference>
<reference evidence="13 14" key="1">
    <citation type="submission" date="2018-08" db="EMBL/GenBank/DDBJ databases">
        <title>The draft genome squence of Brumimicrobium sp. N62.</title>
        <authorList>
            <person name="Du Z.-J."/>
            <person name="Luo H.-R."/>
        </authorList>
    </citation>
    <scope>NUCLEOTIDE SEQUENCE [LARGE SCALE GENOMIC DNA]</scope>
    <source>
        <strain evidence="13 14">N62</strain>
    </source>
</reference>
<evidence type="ECO:0000256" key="11">
    <source>
        <dbReference type="HAMAP-Rule" id="MF_01209"/>
    </source>
</evidence>
<evidence type="ECO:0000256" key="3">
    <source>
        <dbReference type="ARBA" id="ARBA00007800"/>
    </source>
</evidence>
<protein>
    <recommendedName>
        <fullName evidence="11">Carbamoyl phosphate synthase small chain</fullName>
        <ecNumber evidence="11">6.3.5.5</ecNumber>
    </recommendedName>
    <alternativeName>
        <fullName evidence="11">Carbamoyl phosphate synthetase glutamine chain</fullName>
    </alternativeName>
</protein>
<evidence type="ECO:0000256" key="10">
    <source>
        <dbReference type="ARBA" id="ARBA00049285"/>
    </source>
</evidence>
<dbReference type="NCBIfam" id="TIGR01368">
    <property type="entry name" value="CPSaseIIsmall"/>
    <property type="match status" value="1"/>
</dbReference>
<dbReference type="OrthoDB" id="9804328at2"/>
<keyword evidence="4 11" id="KW-0436">Ligase</keyword>
<dbReference type="UniPathway" id="UPA00068">
    <property type="reaction ID" value="UER00171"/>
</dbReference>
<dbReference type="SUPFAM" id="SSF52021">
    <property type="entry name" value="Carbamoyl phosphate synthetase, small subunit N-terminal domain"/>
    <property type="match status" value="1"/>
</dbReference>
<comment type="catalytic activity">
    <reaction evidence="9 11">
        <text>hydrogencarbonate + L-glutamine + 2 ATP + H2O = carbamoyl phosphate + L-glutamate + 2 ADP + phosphate + 2 H(+)</text>
        <dbReference type="Rhea" id="RHEA:18633"/>
        <dbReference type="ChEBI" id="CHEBI:15377"/>
        <dbReference type="ChEBI" id="CHEBI:15378"/>
        <dbReference type="ChEBI" id="CHEBI:17544"/>
        <dbReference type="ChEBI" id="CHEBI:29985"/>
        <dbReference type="ChEBI" id="CHEBI:30616"/>
        <dbReference type="ChEBI" id="CHEBI:43474"/>
        <dbReference type="ChEBI" id="CHEBI:58228"/>
        <dbReference type="ChEBI" id="CHEBI:58359"/>
        <dbReference type="ChEBI" id="CHEBI:456216"/>
        <dbReference type="EC" id="6.3.5.5"/>
    </reaction>
</comment>
<accession>A0A3E1EXT6</accession>
<dbReference type="CDD" id="cd01744">
    <property type="entry name" value="GATase1_CPSase"/>
    <property type="match status" value="1"/>
</dbReference>
<dbReference type="PRINTS" id="PR00099">
    <property type="entry name" value="CPSGATASE"/>
</dbReference>
<keyword evidence="14" id="KW-1185">Reference proteome</keyword>
<comment type="caution">
    <text evidence="13">The sequence shown here is derived from an EMBL/GenBank/DDBJ whole genome shotgun (WGS) entry which is preliminary data.</text>
</comment>
<evidence type="ECO:0000256" key="9">
    <source>
        <dbReference type="ARBA" id="ARBA00048816"/>
    </source>
</evidence>
<evidence type="ECO:0000259" key="12">
    <source>
        <dbReference type="SMART" id="SM01097"/>
    </source>
</evidence>
<feature type="binding site" evidence="11">
    <location>
        <position position="300"/>
    </location>
    <ligand>
        <name>L-glutamine</name>
        <dbReference type="ChEBI" id="CHEBI:58359"/>
    </ligand>
</feature>
<keyword evidence="11" id="KW-0028">Amino-acid biosynthesis</keyword>
<dbReference type="GO" id="GO:0006526">
    <property type="term" value="P:L-arginine biosynthetic process"/>
    <property type="evidence" value="ECO:0007669"/>
    <property type="project" value="UniProtKB-UniRule"/>
</dbReference>